<dbReference type="GO" id="GO:0042941">
    <property type="term" value="P:D-alanine transmembrane transport"/>
    <property type="evidence" value="ECO:0007669"/>
    <property type="project" value="TreeGrafter"/>
</dbReference>
<gene>
    <name evidence="5" type="ORF">C882_0518</name>
</gene>
<dbReference type="STRING" id="1238182.C882_0518"/>
<comment type="caution">
    <text evidence="5">The sequence shown here is derived from an EMBL/GenBank/DDBJ whole genome shotgun (WGS) entry which is preliminary data.</text>
</comment>
<evidence type="ECO:0000313" key="6">
    <source>
        <dbReference type="Proteomes" id="UP000009881"/>
    </source>
</evidence>
<dbReference type="GO" id="GO:0015192">
    <property type="term" value="F:L-phenylalanine transmembrane transporter activity"/>
    <property type="evidence" value="ECO:0007669"/>
    <property type="project" value="TreeGrafter"/>
</dbReference>
<dbReference type="Pfam" id="PF12399">
    <property type="entry name" value="BCA_ABC_TP_C"/>
    <property type="match status" value="1"/>
</dbReference>
<name>K9HKX3_9PROT</name>
<evidence type="ECO:0000256" key="2">
    <source>
        <dbReference type="ARBA" id="ARBA00022741"/>
    </source>
</evidence>
<protein>
    <submittedName>
        <fullName evidence="5">Branched-chain amino acid transport ATP-binding protein LivG</fullName>
    </submittedName>
</protein>
<sequence length="266" mass="28815">MTDALEVRDLAKAFGGVKAVDGVSFALREREMLALIGPNGAGKSTCFNMLNGQLKPDGGSIRLFGAEILGLPPRKVWRLGVGRTFQITATFTSMTVIENVQMALISHHRRLRAMLPFAGALYKDEAYDLLELVGMEDQSGRACGMLAYGDLKRMELAIALANDPRVLLMDEPAAGMAPQERVQLMELVARVVQSRGVSVLFTEHDMDVVFGHADRVMVLDRGRLIVEGTPAEVRNNPDVQAVYLGTGAVYGKEKGADATPRAEAGE</sequence>
<evidence type="ECO:0000256" key="1">
    <source>
        <dbReference type="ARBA" id="ARBA00022448"/>
    </source>
</evidence>
<dbReference type="PATRIC" id="fig|1238182.3.peg.2733"/>
<keyword evidence="2" id="KW-0547">Nucleotide-binding</keyword>
<dbReference type="GO" id="GO:0015808">
    <property type="term" value="P:L-alanine transport"/>
    <property type="evidence" value="ECO:0007669"/>
    <property type="project" value="TreeGrafter"/>
</dbReference>
<dbReference type="GO" id="GO:0016887">
    <property type="term" value="F:ATP hydrolysis activity"/>
    <property type="evidence" value="ECO:0007669"/>
    <property type="project" value="InterPro"/>
</dbReference>
<dbReference type="GO" id="GO:0005304">
    <property type="term" value="F:L-valine transmembrane transporter activity"/>
    <property type="evidence" value="ECO:0007669"/>
    <property type="project" value="TreeGrafter"/>
</dbReference>
<dbReference type="GO" id="GO:1903805">
    <property type="term" value="P:L-valine import across plasma membrane"/>
    <property type="evidence" value="ECO:0007669"/>
    <property type="project" value="TreeGrafter"/>
</dbReference>
<dbReference type="PROSITE" id="PS00211">
    <property type="entry name" value="ABC_TRANSPORTER_1"/>
    <property type="match status" value="1"/>
</dbReference>
<dbReference type="GO" id="GO:0005886">
    <property type="term" value="C:plasma membrane"/>
    <property type="evidence" value="ECO:0007669"/>
    <property type="project" value="TreeGrafter"/>
</dbReference>
<dbReference type="EMBL" id="ANHY01000013">
    <property type="protein sequence ID" value="EKV29211.1"/>
    <property type="molecule type" value="Genomic_DNA"/>
</dbReference>
<proteinExistence type="predicted"/>
<dbReference type="InterPro" id="IPR051120">
    <property type="entry name" value="ABC_AA/LPS_Transport"/>
</dbReference>
<dbReference type="CDD" id="cd03219">
    <property type="entry name" value="ABC_Mj1267_LivG_branched"/>
    <property type="match status" value="1"/>
</dbReference>
<dbReference type="Proteomes" id="UP000009881">
    <property type="component" value="Unassembled WGS sequence"/>
</dbReference>
<dbReference type="GO" id="GO:1903806">
    <property type="term" value="P:L-isoleucine import across plasma membrane"/>
    <property type="evidence" value="ECO:0007669"/>
    <property type="project" value="TreeGrafter"/>
</dbReference>
<dbReference type="eggNOG" id="COG0411">
    <property type="taxonomic scope" value="Bacteria"/>
</dbReference>
<dbReference type="PANTHER" id="PTHR45772:SF7">
    <property type="entry name" value="AMINO ACID ABC TRANSPORTER ATP-BINDING PROTEIN"/>
    <property type="match status" value="1"/>
</dbReference>
<dbReference type="OrthoDB" id="9779872at2"/>
<keyword evidence="3 5" id="KW-0067">ATP-binding</keyword>
<evidence type="ECO:0000256" key="3">
    <source>
        <dbReference type="ARBA" id="ARBA00022840"/>
    </source>
</evidence>
<dbReference type="RefSeq" id="WP_009541176.1">
    <property type="nucleotide sequence ID" value="NZ_ANHY01000013.1"/>
</dbReference>
<dbReference type="InterPro" id="IPR003593">
    <property type="entry name" value="AAA+_ATPase"/>
</dbReference>
<dbReference type="Pfam" id="PF00005">
    <property type="entry name" value="ABC_tran"/>
    <property type="match status" value="1"/>
</dbReference>
<dbReference type="SMART" id="SM00382">
    <property type="entry name" value="AAA"/>
    <property type="match status" value="1"/>
</dbReference>
<organism evidence="5 6">
    <name type="scientific">Caenispirillum salinarum AK4</name>
    <dbReference type="NCBI Taxonomy" id="1238182"/>
    <lineage>
        <taxon>Bacteria</taxon>
        <taxon>Pseudomonadati</taxon>
        <taxon>Pseudomonadota</taxon>
        <taxon>Alphaproteobacteria</taxon>
        <taxon>Rhodospirillales</taxon>
        <taxon>Novispirillaceae</taxon>
        <taxon>Caenispirillum</taxon>
    </lineage>
</organism>
<dbReference type="InterPro" id="IPR027417">
    <property type="entry name" value="P-loop_NTPase"/>
</dbReference>
<evidence type="ECO:0000313" key="5">
    <source>
        <dbReference type="EMBL" id="EKV29211.1"/>
    </source>
</evidence>
<dbReference type="SUPFAM" id="SSF52540">
    <property type="entry name" value="P-loop containing nucleoside triphosphate hydrolases"/>
    <property type="match status" value="1"/>
</dbReference>
<feature type="domain" description="ABC transporter" evidence="4">
    <location>
        <begin position="5"/>
        <end position="246"/>
    </location>
</feature>
<dbReference type="AlphaFoldDB" id="K9HKX3"/>
<dbReference type="PROSITE" id="PS50893">
    <property type="entry name" value="ABC_TRANSPORTER_2"/>
    <property type="match status" value="1"/>
</dbReference>
<dbReference type="Gene3D" id="3.40.50.300">
    <property type="entry name" value="P-loop containing nucleotide triphosphate hydrolases"/>
    <property type="match status" value="1"/>
</dbReference>
<dbReference type="InterPro" id="IPR032823">
    <property type="entry name" value="BCA_ABC_TP_C"/>
</dbReference>
<dbReference type="GO" id="GO:0015188">
    <property type="term" value="F:L-isoleucine transmembrane transporter activity"/>
    <property type="evidence" value="ECO:0007669"/>
    <property type="project" value="TreeGrafter"/>
</dbReference>
<accession>K9HKX3</accession>
<keyword evidence="6" id="KW-1185">Reference proteome</keyword>
<reference evidence="5 6" key="1">
    <citation type="journal article" date="2013" name="Genome Announc.">
        <title>Draft Genome Sequence of an Alphaproteobacterium, Caenispirillum salinarum AK4(T), Isolated from a Solar Saltern.</title>
        <authorList>
            <person name="Khatri I."/>
            <person name="Singh A."/>
            <person name="Korpole S."/>
            <person name="Pinnaka A.K."/>
            <person name="Subramanian S."/>
        </authorList>
    </citation>
    <scope>NUCLEOTIDE SEQUENCE [LARGE SCALE GENOMIC DNA]</scope>
    <source>
        <strain evidence="5 6">AK4</strain>
    </source>
</reference>
<dbReference type="PANTHER" id="PTHR45772">
    <property type="entry name" value="CONSERVED COMPONENT OF ABC TRANSPORTER FOR NATURAL AMINO ACIDS-RELATED"/>
    <property type="match status" value="1"/>
</dbReference>
<keyword evidence="1" id="KW-0813">Transport</keyword>
<dbReference type="InterPro" id="IPR017871">
    <property type="entry name" value="ABC_transporter-like_CS"/>
</dbReference>
<dbReference type="GO" id="GO:0005524">
    <property type="term" value="F:ATP binding"/>
    <property type="evidence" value="ECO:0007669"/>
    <property type="project" value="UniProtKB-KW"/>
</dbReference>
<evidence type="ECO:0000259" key="4">
    <source>
        <dbReference type="PROSITE" id="PS50893"/>
    </source>
</evidence>
<dbReference type="InterPro" id="IPR003439">
    <property type="entry name" value="ABC_transporter-like_ATP-bd"/>
</dbReference>